<evidence type="ECO:0000256" key="4">
    <source>
        <dbReference type="ARBA" id="ARBA00022792"/>
    </source>
</evidence>
<feature type="region of interest" description="Disordered" evidence="9">
    <location>
        <begin position="220"/>
        <end position="247"/>
    </location>
</feature>
<keyword evidence="7" id="KW-0472">Membrane</keyword>
<feature type="compositionally biased region" description="Basic and acidic residues" evidence="9">
    <location>
        <begin position="34"/>
        <end position="45"/>
    </location>
</feature>
<evidence type="ECO:0000256" key="1">
    <source>
        <dbReference type="ARBA" id="ARBA00004273"/>
    </source>
</evidence>
<dbReference type="STRING" id="4615.A0A199V5T5"/>
<evidence type="ECO:0000256" key="9">
    <source>
        <dbReference type="SAM" id="MobiDB-lite"/>
    </source>
</evidence>
<sequence>MGRPIRCRLVDGPTLSFSSLEEVFGPNSCAEDRSRIKARRSDRPSRIVPSPPLRSLKQETSVHSLALRHVRQVHSRSLLGPVPSEDPSAGHGSGMPFLRTSRNEFSNAPKQNPSQKTVPVEETPNARNSMSKIVLGSVVVGAAAMAAYQAGFIDLKVKDGKSTVGTAEQNVIKMPENLENAARQDGVTVDGKQSALEPETETVEVYNELHLPKDLEVNEEVVSEIPPPQEESAPAQEKEPETLPQETVQVPDDQTSVSNLLSESNPNLDSKELYVEEKAIPGISNESEGIDGSIIVTGESGVLEAASHHDKHTELPKDQLDAETVAPKSLSESYSLHDEGKPEISIKGEGADAVAAFSSNKEALVANKETPVDEKLSDDGRILLDLIDAIHAAERKQAESDAYKFSEEKRMLKEKYEKELKDARARELMFAEEVAILEKELKKEKVKTATAIKTLQEKAEQNLREELKRKEEETAEQLEKVQELAKAELSGAIAKEKAAQIERIAEANLNGTLALEEALSKGLPVRTEVDSLRKSLEGIDKDSLLELALSTLPEQFNSLKGTLRHFSLIPAGGGGILAHAVAHVASSIKMKEDQLGDGIESVIARVENFLSDGKLAEAAEALEEGVHGSEASEVIVEWVMRARSRAIAEQTLALLQSYATSITFS</sequence>
<keyword evidence="6" id="KW-0496">Mitochondrion</keyword>
<name>A0A199V5T5_ANACO</name>
<keyword evidence="8" id="KW-0175">Coiled coil</keyword>
<dbReference type="InterPro" id="IPR019133">
    <property type="entry name" value="MIC60"/>
</dbReference>
<keyword evidence="5" id="KW-1133">Transmembrane helix</keyword>
<feature type="compositionally biased region" description="Polar residues" evidence="9">
    <location>
        <begin position="103"/>
        <end position="117"/>
    </location>
</feature>
<dbReference type="Pfam" id="PF09731">
    <property type="entry name" value="Mitofilin"/>
    <property type="match status" value="2"/>
</dbReference>
<accession>A0A199V5T5</accession>
<evidence type="ECO:0000256" key="7">
    <source>
        <dbReference type="ARBA" id="ARBA00023136"/>
    </source>
</evidence>
<protein>
    <submittedName>
        <fullName evidence="10">MICOS complex subunit MIC60</fullName>
    </submittedName>
</protein>
<dbReference type="Proteomes" id="UP000092600">
    <property type="component" value="Unassembled WGS sequence"/>
</dbReference>
<proteinExistence type="inferred from homology"/>
<feature type="region of interest" description="Disordered" evidence="9">
    <location>
        <begin position="76"/>
        <end position="124"/>
    </location>
</feature>
<keyword evidence="4" id="KW-0999">Mitochondrion inner membrane</keyword>
<evidence type="ECO:0000256" key="6">
    <source>
        <dbReference type="ARBA" id="ARBA00023128"/>
    </source>
</evidence>
<dbReference type="PANTHER" id="PTHR15415:SF7">
    <property type="entry name" value="MICOS COMPLEX SUBUNIT MIC60"/>
    <property type="match status" value="1"/>
</dbReference>
<reference evidence="10 11" key="1">
    <citation type="journal article" date="2016" name="DNA Res.">
        <title>The draft genome of MD-2 pineapple using hybrid error correction of long reads.</title>
        <authorList>
            <person name="Redwan R.M."/>
            <person name="Saidin A."/>
            <person name="Kumar S.V."/>
        </authorList>
    </citation>
    <scope>NUCLEOTIDE SEQUENCE [LARGE SCALE GENOMIC DNA]</scope>
    <source>
        <strain evidence="11">cv. MD2</strain>
        <tissue evidence="10">Leaf</tissue>
    </source>
</reference>
<dbReference type="GO" id="GO:0042407">
    <property type="term" value="P:cristae formation"/>
    <property type="evidence" value="ECO:0007669"/>
    <property type="project" value="TreeGrafter"/>
</dbReference>
<organism evidence="10 11">
    <name type="scientific">Ananas comosus</name>
    <name type="common">Pineapple</name>
    <name type="synonym">Ananas ananas</name>
    <dbReference type="NCBI Taxonomy" id="4615"/>
    <lineage>
        <taxon>Eukaryota</taxon>
        <taxon>Viridiplantae</taxon>
        <taxon>Streptophyta</taxon>
        <taxon>Embryophyta</taxon>
        <taxon>Tracheophyta</taxon>
        <taxon>Spermatophyta</taxon>
        <taxon>Magnoliopsida</taxon>
        <taxon>Liliopsida</taxon>
        <taxon>Poales</taxon>
        <taxon>Bromeliaceae</taxon>
        <taxon>Bromelioideae</taxon>
        <taxon>Ananas</taxon>
    </lineage>
</organism>
<evidence type="ECO:0000313" key="10">
    <source>
        <dbReference type="EMBL" id="OAY72429.1"/>
    </source>
</evidence>
<gene>
    <name evidence="10" type="ORF">ACMD2_03920</name>
</gene>
<evidence type="ECO:0000256" key="5">
    <source>
        <dbReference type="ARBA" id="ARBA00022989"/>
    </source>
</evidence>
<dbReference type="EMBL" id="LSRQ01003110">
    <property type="protein sequence ID" value="OAY72429.1"/>
    <property type="molecule type" value="Genomic_DNA"/>
</dbReference>
<comment type="caution">
    <text evidence="10">The sequence shown here is derived from an EMBL/GenBank/DDBJ whole genome shotgun (WGS) entry which is preliminary data.</text>
</comment>
<evidence type="ECO:0000256" key="8">
    <source>
        <dbReference type="SAM" id="Coils"/>
    </source>
</evidence>
<feature type="region of interest" description="Disordered" evidence="9">
    <location>
        <begin position="34"/>
        <end position="60"/>
    </location>
</feature>
<dbReference type="GO" id="GO:0061617">
    <property type="term" value="C:MICOS complex"/>
    <property type="evidence" value="ECO:0007669"/>
    <property type="project" value="TreeGrafter"/>
</dbReference>
<dbReference type="PANTHER" id="PTHR15415">
    <property type="entry name" value="MITOFILIN"/>
    <property type="match status" value="1"/>
</dbReference>
<evidence type="ECO:0000256" key="3">
    <source>
        <dbReference type="ARBA" id="ARBA00022692"/>
    </source>
</evidence>
<comment type="similarity">
    <text evidence="2">Belongs to the MICOS complex subunit Mic60 family.</text>
</comment>
<feature type="coiled-coil region" evidence="8">
    <location>
        <begin position="406"/>
        <end position="488"/>
    </location>
</feature>
<keyword evidence="3" id="KW-0812">Transmembrane</keyword>
<evidence type="ECO:0000256" key="2">
    <source>
        <dbReference type="ARBA" id="ARBA00010877"/>
    </source>
</evidence>
<dbReference type="AlphaFoldDB" id="A0A199V5T5"/>
<comment type="subcellular location">
    <subcellularLocation>
        <location evidence="1">Mitochondrion inner membrane</location>
    </subcellularLocation>
</comment>
<evidence type="ECO:0000313" key="11">
    <source>
        <dbReference type="Proteomes" id="UP000092600"/>
    </source>
</evidence>